<dbReference type="Pfam" id="PF13458">
    <property type="entry name" value="Peripla_BP_6"/>
    <property type="match status" value="1"/>
</dbReference>
<dbReference type="InterPro" id="IPR051010">
    <property type="entry name" value="BCAA_transport"/>
</dbReference>
<dbReference type="PANTHER" id="PTHR30483:SF6">
    <property type="entry name" value="PERIPLASMIC BINDING PROTEIN OF ABC TRANSPORTER FOR NATURAL AMINO ACIDS"/>
    <property type="match status" value="1"/>
</dbReference>
<proteinExistence type="inferred from homology"/>
<keyword evidence="8" id="KW-1185">Reference proteome</keyword>
<dbReference type="GO" id="GO:0006865">
    <property type="term" value="P:amino acid transport"/>
    <property type="evidence" value="ECO:0007669"/>
    <property type="project" value="UniProtKB-KW"/>
</dbReference>
<dbReference type="RefSeq" id="WP_138635991.1">
    <property type="nucleotide sequence ID" value="NZ_VCKZ01000048.1"/>
</dbReference>
<dbReference type="PROSITE" id="PS51257">
    <property type="entry name" value="PROKAR_LIPOPROTEIN"/>
    <property type="match status" value="1"/>
</dbReference>
<gene>
    <name evidence="7" type="ORF">ETD96_09755</name>
</gene>
<dbReference type="Gene3D" id="3.40.50.2300">
    <property type="match status" value="2"/>
</dbReference>
<dbReference type="SUPFAM" id="SSF53822">
    <property type="entry name" value="Periplasmic binding protein-like I"/>
    <property type="match status" value="1"/>
</dbReference>
<dbReference type="PRINTS" id="PR00337">
    <property type="entry name" value="LEUILEVALBP"/>
</dbReference>
<accession>A0A5S4H7C0</accession>
<dbReference type="InterPro" id="IPR000709">
    <property type="entry name" value="Leu_Ile_Val-bd"/>
</dbReference>
<evidence type="ECO:0000256" key="3">
    <source>
        <dbReference type="ARBA" id="ARBA00022729"/>
    </source>
</evidence>
<evidence type="ECO:0000256" key="5">
    <source>
        <dbReference type="SAM" id="SignalP"/>
    </source>
</evidence>
<dbReference type="InterPro" id="IPR028081">
    <property type="entry name" value="Leu-bd"/>
</dbReference>
<evidence type="ECO:0000313" key="8">
    <source>
        <dbReference type="Proteomes" id="UP000305238"/>
    </source>
</evidence>
<organism evidence="7 8">
    <name type="scientific">Actinomadura geliboluensis</name>
    <dbReference type="NCBI Taxonomy" id="882440"/>
    <lineage>
        <taxon>Bacteria</taxon>
        <taxon>Bacillati</taxon>
        <taxon>Actinomycetota</taxon>
        <taxon>Actinomycetes</taxon>
        <taxon>Streptosporangiales</taxon>
        <taxon>Thermomonosporaceae</taxon>
        <taxon>Actinomadura</taxon>
    </lineage>
</organism>
<comment type="similarity">
    <text evidence="1">Belongs to the leucine-binding protein family.</text>
</comment>
<dbReference type="Proteomes" id="UP000305238">
    <property type="component" value="Unassembled WGS sequence"/>
</dbReference>
<evidence type="ECO:0000313" key="7">
    <source>
        <dbReference type="EMBL" id="TMR40631.1"/>
    </source>
</evidence>
<feature type="chain" id="PRO_5039605586" evidence="5">
    <location>
        <begin position="19"/>
        <end position="379"/>
    </location>
</feature>
<dbReference type="InterPro" id="IPR028082">
    <property type="entry name" value="Peripla_BP_I"/>
</dbReference>
<feature type="domain" description="Leucine-binding protein" evidence="6">
    <location>
        <begin position="33"/>
        <end position="369"/>
    </location>
</feature>
<evidence type="ECO:0000256" key="4">
    <source>
        <dbReference type="ARBA" id="ARBA00022970"/>
    </source>
</evidence>
<dbReference type="EMBL" id="VCKZ01000048">
    <property type="protein sequence ID" value="TMR40631.1"/>
    <property type="molecule type" value="Genomic_DNA"/>
</dbReference>
<comment type="caution">
    <text evidence="7">The sequence shown here is derived from an EMBL/GenBank/DDBJ whole genome shotgun (WGS) entry which is preliminary data.</text>
</comment>
<evidence type="ECO:0000256" key="1">
    <source>
        <dbReference type="ARBA" id="ARBA00010062"/>
    </source>
</evidence>
<keyword evidence="2" id="KW-0813">Transport</keyword>
<protein>
    <submittedName>
        <fullName evidence="7">Amino acid ABC transporter substrate-binding protein</fullName>
    </submittedName>
</protein>
<name>A0A5S4H7C0_9ACTN</name>
<evidence type="ECO:0000256" key="2">
    <source>
        <dbReference type="ARBA" id="ARBA00022448"/>
    </source>
</evidence>
<keyword evidence="3 5" id="KW-0732">Signal</keyword>
<dbReference type="OrthoDB" id="9772589at2"/>
<keyword evidence="4" id="KW-0029">Amino-acid transport</keyword>
<sequence length="379" mass="39442">MHTSLLKAGAVVAVLALAACGGGGTGASGAGKTLKFAVVAEESGPLGAYGSQLVAGVKAAVADLNASGSYDFKIEPVYFDCQSEQAICVAKARQAVTTDRLPLVMGPIVTANVMPAAEVTSRAKVPHIVMSLVSEITSKYDNTYRWGIANQKNNETVVEYVKSQIKPDDSVAIVHANSDFGNSAAGQQKALLDKAGIKISANIGHDPGQADYTPAILQLRKADPAYVLLSDTNPADVAKLLRQAKETGLKGQWIGAEAAGVIPLAGDAAKGYMTVAPWFPDNASDPNSPALTRKFKEQGVQAPGWFAGMAYDATKGIAEAARAQGFSSKELTMGLSSISDLPGTAVRSWTFSAGNHEGQTAATIAEWTGSGYRTVWPKP</sequence>
<dbReference type="PANTHER" id="PTHR30483">
    <property type="entry name" value="LEUCINE-SPECIFIC-BINDING PROTEIN"/>
    <property type="match status" value="1"/>
</dbReference>
<feature type="signal peptide" evidence="5">
    <location>
        <begin position="1"/>
        <end position="18"/>
    </location>
</feature>
<dbReference type="AlphaFoldDB" id="A0A5S4H7C0"/>
<evidence type="ECO:0000259" key="6">
    <source>
        <dbReference type="Pfam" id="PF13458"/>
    </source>
</evidence>
<reference evidence="7 8" key="1">
    <citation type="submission" date="2019-05" db="EMBL/GenBank/DDBJ databases">
        <title>Draft genome sequence of Actinomadura geliboluensis A8036.</title>
        <authorList>
            <person name="Saricaoglu S."/>
            <person name="Isik K."/>
        </authorList>
    </citation>
    <scope>NUCLEOTIDE SEQUENCE [LARGE SCALE GENOMIC DNA]</scope>
    <source>
        <strain evidence="7 8">A8036</strain>
    </source>
</reference>